<dbReference type="GO" id="GO:0003677">
    <property type="term" value="F:DNA binding"/>
    <property type="evidence" value="ECO:0007669"/>
    <property type="project" value="InterPro"/>
</dbReference>
<dbReference type="SMART" id="SM00448">
    <property type="entry name" value="REC"/>
    <property type="match status" value="1"/>
</dbReference>
<organism evidence="4 5">
    <name type="scientific">Fibrobacter succinogenes</name>
    <name type="common">Bacteroides succinogenes</name>
    <dbReference type="NCBI Taxonomy" id="833"/>
    <lineage>
        <taxon>Bacteria</taxon>
        <taxon>Pseudomonadati</taxon>
        <taxon>Fibrobacterota</taxon>
        <taxon>Fibrobacteria</taxon>
        <taxon>Fibrobacterales</taxon>
        <taxon>Fibrobacteraceae</taxon>
        <taxon>Fibrobacter</taxon>
    </lineage>
</organism>
<evidence type="ECO:0000313" key="5">
    <source>
        <dbReference type="Proteomes" id="UP000255423"/>
    </source>
</evidence>
<dbReference type="GO" id="GO:0000156">
    <property type="term" value="F:phosphorelay response regulator activity"/>
    <property type="evidence" value="ECO:0007669"/>
    <property type="project" value="InterPro"/>
</dbReference>
<protein>
    <submittedName>
        <fullName evidence="4">Two component transcriptional regulator, LytTR family</fullName>
    </submittedName>
</protein>
<dbReference type="PROSITE" id="PS50930">
    <property type="entry name" value="HTH_LYTTR"/>
    <property type="match status" value="1"/>
</dbReference>
<dbReference type="RefSeq" id="WP_088660899.1">
    <property type="nucleotide sequence ID" value="NZ_UHJL01000003.1"/>
</dbReference>
<gene>
    <name evidence="4" type="ORF">SAMN05661053_2177</name>
</gene>
<dbReference type="EMBL" id="UHJL01000003">
    <property type="protein sequence ID" value="SUQ24763.1"/>
    <property type="molecule type" value="Genomic_DNA"/>
</dbReference>
<dbReference type="InterPro" id="IPR046947">
    <property type="entry name" value="LytR-like"/>
</dbReference>
<evidence type="ECO:0000313" key="4">
    <source>
        <dbReference type="EMBL" id="SUQ24763.1"/>
    </source>
</evidence>
<proteinExistence type="predicted"/>
<dbReference type="InterPro" id="IPR007492">
    <property type="entry name" value="LytTR_DNA-bd_dom"/>
</dbReference>
<dbReference type="SUPFAM" id="SSF52172">
    <property type="entry name" value="CheY-like"/>
    <property type="match status" value="1"/>
</dbReference>
<dbReference type="PANTHER" id="PTHR37299:SF1">
    <property type="entry name" value="STAGE 0 SPORULATION PROTEIN A HOMOLOG"/>
    <property type="match status" value="1"/>
</dbReference>
<evidence type="ECO:0000259" key="3">
    <source>
        <dbReference type="PROSITE" id="PS50930"/>
    </source>
</evidence>
<feature type="modified residue" description="4-aspartylphosphate" evidence="1">
    <location>
        <position position="55"/>
    </location>
</feature>
<dbReference type="SMART" id="SM00850">
    <property type="entry name" value="LytTR"/>
    <property type="match status" value="1"/>
</dbReference>
<feature type="domain" description="HTH LytTR-type" evidence="3">
    <location>
        <begin position="151"/>
        <end position="254"/>
    </location>
</feature>
<dbReference type="Gene3D" id="2.40.50.1020">
    <property type="entry name" value="LytTr DNA-binding domain"/>
    <property type="match status" value="1"/>
</dbReference>
<dbReference type="InterPro" id="IPR011006">
    <property type="entry name" value="CheY-like_superfamily"/>
</dbReference>
<dbReference type="Proteomes" id="UP000255423">
    <property type="component" value="Unassembled WGS sequence"/>
</dbReference>
<evidence type="ECO:0000259" key="2">
    <source>
        <dbReference type="PROSITE" id="PS50110"/>
    </source>
</evidence>
<keyword evidence="1" id="KW-0597">Phosphoprotein</keyword>
<dbReference type="Pfam" id="PF00072">
    <property type="entry name" value="Response_reg"/>
    <property type="match status" value="1"/>
</dbReference>
<reference evidence="4 5" key="1">
    <citation type="submission" date="2017-08" db="EMBL/GenBank/DDBJ databases">
        <authorList>
            <person name="de Groot N.N."/>
        </authorList>
    </citation>
    <scope>NUCLEOTIDE SEQUENCE [LARGE SCALE GENOMIC DNA]</scope>
    <source>
        <strain evidence="4 5">HM2</strain>
    </source>
</reference>
<evidence type="ECO:0000256" key="1">
    <source>
        <dbReference type="PROSITE-ProRule" id="PRU00169"/>
    </source>
</evidence>
<dbReference type="Gene3D" id="3.40.50.2300">
    <property type="match status" value="1"/>
</dbReference>
<dbReference type="Pfam" id="PF04397">
    <property type="entry name" value="LytTR"/>
    <property type="match status" value="1"/>
</dbReference>
<dbReference type="PROSITE" id="PS50110">
    <property type="entry name" value="RESPONSE_REGULATORY"/>
    <property type="match status" value="1"/>
</dbReference>
<sequence>MFTALIADDEPLARVRMRSLLEAYSGEIEILGEASSGAQTIQKIHELDPDVVFLDIQMPDMDAFEVLKSLNEDDIPLIVFTTAYDNFALRAYEENVVDYLLKPIDPERLQATMGKLRKRMPHESGQGVPADFSWDKFKELMSASGLYMQRLQVKQSDRILLVNMDEVIRFQSEEKYTTAYTTTSQYVIDQTLVELEKRLDPRQFVRVHRAHLVAIDYIAEIRKTDSGRLCIVLRDKNRTQITVSRNFVKTVKSL</sequence>
<dbReference type="InterPro" id="IPR001789">
    <property type="entry name" value="Sig_transdc_resp-reg_receiver"/>
</dbReference>
<accession>A0A380S6X2</accession>
<name>A0A380S6X2_FIBSU</name>
<dbReference type="AlphaFoldDB" id="A0A380S6X2"/>
<feature type="domain" description="Response regulatory" evidence="2">
    <location>
        <begin position="3"/>
        <end position="117"/>
    </location>
</feature>
<dbReference type="PANTHER" id="PTHR37299">
    <property type="entry name" value="TRANSCRIPTIONAL REGULATOR-RELATED"/>
    <property type="match status" value="1"/>
</dbReference>